<dbReference type="EMBL" id="CP029693">
    <property type="protein sequence ID" value="AWY39047.1"/>
    <property type="molecule type" value="Genomic_DNA"/>
</dbReference>
<dbReference type="InterPro" id="IPR031848">
    <property type="entry name" value="PrlF_antitoxin"/>
</dbReference>
<protein>
    <submittedName>
        <fullName evidence="2">Uncharacterized protein</fullName>
    </submittedName>
</protein>
<dbReference type="AlphaFoldDB" id="A0A2Z4RDN7"/>
<accession>A0A2Z4RDN7</accession>
<evidence type="ECO:0000256" key="1">
    <source>
        <dbReference type="SAM" id="MobiDB-lite"/>
    </source>
</evidence>
<gene>
    <name evidence="2" type="ORF">DKY63_03605</name>
</gene>
<feature type="compositionally biased region" description="Polar residues" evidence="1">
    <location>
        <begin position="1"/>
        <end position="16"/>
    </location>
</feature>
<evidence type="ECO:0000313" key="2">
    <source>
        <dbReference type="EMBL" id="AWY39047.1"/>
    </source>
</evidence>
<organism evidence="2 3">
    <name type="scientific">Pseudomonas putida</name>
    <name type="common">Arthrobacter siderocapsulatus</name>
    <dbReference type="NCBI Taxonomy" id="303"/>
    <lineage>
        <taxon>Bacteria</taxon>
        <taxon>Pseudomonadati</taxon>
        <taxon>Pseudomonadota</taxon>
        <taxon>Gammaproteobacteria</taxon>
        <taxon>Pseudomonadales</taxon>
        <taxon>Pseudomonadaceae</taxon>
        <taxon>Pseudomonas</taxon>
    </lineage>
</organism>
<dbReference type="GO" id="GO:0097351">
    <property type="term" value="F:toxin sequestering activity"/>
    <property type="evidence" value="ECO:0007669"/>
    <property type="project" value="InterPro"/>
</dbReference>
<dbReference type="Pfam" id="PF15937">
    <property type="entry name" value="PrlF_antitoxin"/>
    <property type="match status" value="1"/>
</dbReference>
<reference evidence="2 3" key="1">
    <citation type="submission" date="2018-05" db="EMBL/GenBank/DDBJ databases">
        <title>Whole genome sequence of Pseudomonas putida JBC17.</title>
        <authorList>
            <person name="Lee Y.H."/>
            <person name="David K."/>
        </authorList>
    </citation>
    <scope>NUCLEOTIDE SEQUENCE [LARGE SCALE GENOMIC DNA]</scope>
    <source>
        <strain evidence="2 3">JBC17</strain>
    </source>
</reference>
<dbReference type="GO" id="GO:0003700">
    <property type="term" value="F:DNA-binding transcription factor activity"/>
    <property type="evidence" value="ECO:0007669"/>
    <property type="project" value="InterPro"/>
</dbReference>
<dbReference type="Proteomes" id="UP000250299">
    <property type="component" value="Chromosome"/>
</dbReference>
<name>A0A2Z4RDN7_PSEPU</name>
<dbReference type="GO" id="GO:0001558">
    <property type="term" value="P:regulation of cell growth"/>
    <property type="evidence" value="ECO:0007669"/>
    <property type="project" value="InterPro"/>
</dbReference>
<proteinExistence type="predicted"/>
<feature type="region of interest" description="Disordered" evidence="1">
    <location>
        <begin position="1"/>
        <end position="25"/>
    </location>
</feature>
<dbReference type="OrthoDB" id="7021561at2"/>
<sequence length="80" mass="8576">MNDPNPTLSTSTIHSRNASEHVGASENDQELCGFLKLLEDDILSNPEKLIALDSTLLARLDSLVGGIEVDINSPLSADDE</sequence>
<evidence type="ECO:0000313" key="3">
    <source>
        <dbReference type="Proteomes" id="UP000250299"/>
    </source>
</evidence>
<dbReference type="RefSeq" id="WP_110962864.1">
    <property type="nucleotide sequence ID" value="NZ_CP029693.1"/>
</dbReference>